<evidence type="ECO:0008006" key="4">
    <source>
        <dbReference type="Google" id="ProtNLM"/>
    </source>
</evidence>
<keyword evidence="1" id="KW-0472">Membrane</keyword>
<protein>
    <recommendedName>
        <fullName evidence="4">Lipoprotein</fullName>
    </recommendedName>
</protein>
<dbReference type="PROSITE" id="PS51257">
    <property type="entry name" value="PROKAR_LIPOPROTEIN"/>
    <property type="match status" value="1"/>
</dbReference>
<reference evidence="2 3" key="1">
    <citation type="journal article" date="2015" name="Biotechnol. Bioeng.">
        <title>Genome sequence and phenotypic characterization of Caulobacter segnis.</title>
        <authorList>
            <person name="Patel S."/>
            <person name="Fletcher B."/>
            <person name="Scott D.C."/>
            <person name="Ely B."/>
        </authorList>
    </citation>
    <scope>NUCLEOTIDE SEQUENCE [LARGE SCALE GENOMIC DNA]</scope>
    <source>
        <strain evidence="2 3">ERI-2</strain>
    </source>
</reference>
<accession>A0A168QB63</accession>
<evidence type="ECO:0000256" key="1">
    <source>
        <dbReference type="SAM" id="Phobius"/>
    </source>
</evidence>
<feature type="transmembrane region" description="Helical" evidence="1">
    <location>
        <begin position="38"/>
        <end position="56"/>
    </location>
</feature>
<evidence type="ECO:0000313" key="2">
    <source>
        <dbReference type="EMBL" id="OAA88869.1"/>
    </source>
</evidence>
<feature type="transmembrane region" description="Helical" evidence="1">
    <location>
        <begin position="89"/>
        <end position="108"/>
    </location>
</feature>
<gene>
    <name evidence="2" type="ORF">WY13_01761</name>
</gene>
<sequence length="124" mass="13342">MKKVIGIISIVLFIIVAFQSCAVGVGNTLANNKEASGSAGLFLAFCMLIAGIIAIISKNSRGVTITAAVFYLLAFIIGISNVGTIYKDLQIWSILNLIFAALLIFHIFKNKQLYNSNKDGNAKE</sequence>
<dbReference type="AlphaFoldDB" id="A0A168QB63"/>
<evidence type="ECO:0000313" key="3">
    <source>
        <dbReference type="Proteomes" id="UP000077407"/>
    </source>
</evidence>
<keyword evidence="1" id="KW-0812">Transmembrane</keyword>
<dbReference type="EMBL" id="LITT01000015">
    <property type="protein sequence ID" value="OAA88869.1"/>
    <property type="molecule type" value="Genomic_DNA"/>
</dbReference>
<dbReference type="PATRIC" id="fig|1538.10.peg.2207"/>
<dbReference type="RefSeq" id="WP_063555266.1">
    <property type="nucleotide sequence ID" value="NZ_LITT01000015.1"/>
</dbReference>
<proteinExistence type="predicted"/>
<dbReference type="Proteomes" id="UP000077407">
    <property type="component" value="Unassembled WGS sequence"/>
</dbReference>
<feature type="transmembrane region" description="Helical" evidence="1">
    <location>
        <begin position="63"/>
        <end position="83"/>
    </location>
</feature>
<comment type="caution">
    <text evidence="2">The sequence shown here is derived from an EMBL/GenBank/DDBJ whole genome shotgun (WGS) entry which is preliminary data.</text>
</comment>
<organism evidence="2 3">
    <name type="scientific">Clostridium ljungdahlii</name>
    <dbReference type="NCBI Taxonomy" id="1538"/>
    <lineage>
        <taxon>Bacteria</taxon>
        <taxon>Bacillati</taxon>
        <taxon>Bacillota</taxon>
        <taxon>Clostridia</taxon>
        <taxon>Eubacteriales</taxon>
        <taxon>Clostridiaceae</taxon>
        <taxon>Clostridium</taxon>
    </lineage>
</organism>
<name>A0A168QB63_9CLOT</name>
<dbReference type="OrthoDB" id="2005058at2"/>
<keyword evidence="1" id="KW-1133">Transmembrane helix</keyword>